<keyword evidence="5" id="KW-0472">Membrane</keyword>
<evidence type="ECO:0000256" key="5">
    <source>
        <dbReference type="SAM" id="Phobius"/>
    </source>
</evidence>
<dbReference type="Proteomes" id="UP001141552">
    <property type="component" value="Unassembled WGS sequence"/>
</dbReference>
<dbReference type="PANTHER" id="PTHR47989:SF2">
    <property type="entry name" value="SERINE_THREONINE-PROTEIN KINASE PBL7-RELATED"/>
    <property type="match status" value="1"/>
</dbReference>
<keyword evidence="1" id="KW-0808">Transferase</keyword>
<dbReference type="GO" id="GO:0004674">
    <property type="term" value="F:protein serine/threonine kinase activity"/>
    <property type="evidence" value="ECO:0007669"/>
    <property type="project" value="UniProtKB-KW"/>
</dbReference>
<evidence type="ECO:0000313" key="7">
    <source>
        <dbReference type="Proteomes" id="UP001141552"/>
    </source>
</evidence>
<dbReference type="PROSITE" id="PS00107">
    <property type="entry name" value="PROTEIN_KINASE_ATP"/>
    <property type="match status" value="1"/>
</dbReference>
<evidence type="ECO:0000256" key="3">
    <source>
        <dbReference type="ARBA" id="ARBA00022840"/>
    </source>
</evidence>
<keyword evidence="3 4" id="KW-0067">ATP-binding</keyword>
<dbReference type="PANTHER" id="PTHR47989">
    <property type="entry name" value="OS01G0750732 PROTEIN"/>
    <property type="match status" value="1"/>
</dbReference>
<keyword evidence="5" id="KW-0812">Transmembrane</keyword>
<dbReference type="AlphaFoldDB" id="A0A9Q0J5Y0"/>
<evidence type="ECO:0000256" key="4">
    <source>
        <dbReference type="PROSITE-ProRule" id="PRU10141"/>
    </source>
</evidence>
<feature type="transmembrane region" description="Helical" evidence="5">
    <location>
        <begin position="46"/>
        <end position="69"/>
    </location>
</feature>
<keyword evidence="7" id="KW-1185">Reference proteome</keyword>
<accession>A0A9Q0J5Y0</accession>
<sequence length="192" mass="21222">MDSITNTTLEHHLNRHVNHTSKHHKSHSLHQNIHHHHGTTLSSTSIVIIILSSISIVVVLAIFLIIAMFRRLKATKDRNCCRDISSVNTSNRFIGHTSISINSSPDVKGGCLYGNNLPRKPPSKYKGVQVFTYKELEVATGRFSQANVIGNGGYGVVYRGILNDGTVAAIKMLHREGKQGERAFRVEASGFI</sequence>
<proteinExistence type="predicted"/>
<evidence type="ECO:0000256" key="2">
    <source>
        <dbReference type="ARBA" id="ARBA00022741"/>
    </source>
</evidence>
<organism evidence="6 7">
    <name type="scientific">Turnera subulata</name>
    <dbReference type="NCBI Taxonomy" id="218843"/>
    <lineage>
        <taxon>Eukaryota</taxon>
        <taxon>Viridiplantae</taxon>
        <taxon>Streptophyta</taxon>
        <taxon>Embryophyta</taxon>
        <taxon>Tracheophyta</taxon>
        <taxon>Spermatophyta</taxon>
        <taxon>Magnoliopsida</taxon>
        <taxon>eudicotyledons</taxon>
        <taxon>Gunneridae</taxon>
        <taxon>Pentapetalae</taxon>
        <taxon>rosids</taxon>
        <taxon>fabids</taxon>
        <taxon>Malpighiales</taxon>
        <taxon>Passifloraceae</taxon>
        <taxon>Turnera</taxon>
    </lineage>
</organism>
<gene>
    <name evidence="6" type="ORF">Tsubulata_044491</name>
</gene>
<feature type="binding site" evidence="4">
    <location>
        <position position="171"/>
    </location>
    <ligand>
        <name>ATP</name>
        <dbReference type="ChEBI" id="CHEBI:30616"/>
    </ligand>
</feature>
<dbReference type="GO" id="GO:0005524">
    <property type="term" value="F:ATP binding"/>
    <property type="evidence" value="ECO:0007669"/>
    <property type="project" value="UniProtKB-UniRule"/>
</dbReference>
<evidence type="ECO:0000256" key="1">
    <source>
        <dbReference type="ARBA" id="ARBA00022527"/>
    </source>
</evidence>
<evidence type="ECO:0000313" key="6">
    <source>
        <dbReference type="EMBL" id="KAJ4830821.1"/>
    </source>
</evidence>
<dbReference type="InterPro" id="IPR017441">
    <property type="entry name" value="Protein_kinase_ATP_BS"/>
</dbReference>
<dbReference type="EMBL" id="JAKUCV010005528">
    <property type="protein sequence ID" value="KAJ4830821.1"/>
    <property type="molecule type" value="Genomic_DNA"/>
</dbReference>
<reference evidence="6" key="2">
    <citation type="journal article" date="2023" name="Plants (Basel)">
        <title>Annotation of the Turnera subulata (Passifloraceae) Draft Genome Reveals the S-Locus Evolved after the Divergence of Turneroideae from Passifloroideae in a Stepwise Manner.</title>
        <authorList>
            <person name="Henning P.M."/>
            <person name="Roalson E.H."/>
            <person name="Mir W."/>
            <person name="McCubbin A.G."/>
            <person name="Shore J.S."/>
        </authorList>
    </citation>
    <scope>NUCLEOTIDE SEQUENCE</scope>
    <source>
        <strain evidence="6">F60SS</strain>
    </source>
</reference>
<name>A0A9Q0J5Y0_9ROSI</name>
<keyword evidence="1" id="KW-0418">Kinase</keyword>
<keyword evidence="1" id="KW-0723">Serine/threonine-protein kinase</keyword>
<keyword evidence="2 4" id="KW-0547">Nucleotide-binding</keyword>
<keyword evidence="5" id="KW-1133">Transmembrane helix</keyword>
<reference evidence="6" key="1">
    <citation type="submission" date="2022-02" db="EMBL/GenBank/DDBJ databases">
        <authorList>
            <person name="Henning P.M."/>
            <person name="McCubbin A.G."/>
            <person name="Shore J.S."/>
        </authorList>
    </citation>
    <scope>NUCLEOTIDE SEQUENCE</scope>
    <source>
        <strain evidence="6">F60SS</strain>
        <tissue evidence="6">Leaves</tissue>
    </source>
</reference>
<protein>
    <recommendedName>
        <fullName evidence="8">Protein kinase domain-containing protein</fullName>
    </recommendedName>
</protein>
<dbReference type="OrthoDB" id="4062651at2759"/>
<dbReference type="InterPro" id="IPR011009">
    <property type="entry name" value="Kinase-like_dom_sf"/>
</dbReference>
<dbReference type="Gene3D" id="3.30.200.20">
    <property type="entry name" value="Phosphorylase Kinase, domain 1"/>
    <property type="match status" value="1"/>
</dbReference>
<evidence type="ECO:0008006" key="8">
    <source>
        <dbReference type="Google" id="ProtNLM"/>
    </source>
</evidence>
<comment type="caution">
    <text evidence="6">The sequence shown here is derived from an EMBL/GenBank/DDBJ whole genome shotgun (WGS) entry which is preliminary data.</text>
</comment>
<dbReference type="SUPFAM" id="SSF56112">
    <property type="entry name" value="Protein kinase-like (PK-like)"/>
    <property type="match status" value="1"/>
</dbReference>